<dbReference type="Proteomes" id="UP000606974">
    <property type="component" value="Unassembled WGS sequence"/>
</dbReference>
<sequence length="105" mass="11193">MFSPELDMLTCAAGHSESEVLSSISNPSQMQMAECIPKTALYNQSTSHSIYPRVCSHRHALANSLPCPTETAKASLASPCDEGYIGGSHDAEAVAMVPMTEAHVR</sequence>
<gene>
    <name evidence="1" type="ORF">GJ744_005567</name>
</gene>
<dbReference type="EMBL" id="JAACFV010000024">
    <property type="protein sequence ID" value="KAF7511021.1"/>
    <property type="molecule type" value="Genomic_DNA"/>
</dbReference>
<name>A0A8H7APW0_9EURO</name>
<organism evidence="1 2">
    <name type="scientific">Endocarpon pusillum</name>
    <dbReference type="NCBI Taxonomy" id="364733"/>
    <lineage>
        <taxon>Eukaryota</taxon>
        <taxon>Fungi</taxon>
        <taxon>Dikarya</taxon>
        <taxon>Ascomycota</taxon>
        <taxon>Pezizomycotina</taxon>
        <taxon>Eurotiomycetes</taxon>
        <taxon>Chaetothyriomycetidae</taxon>
        <taxon>Verrucariales</taxon>
        <taxon>Verrucariaceae</taxon>
        <taxon>Endocarpon</taxon>
    </lineage>
</organism>
<evidence type="ECO:0000313" key="1">
    <source>
        <dbReference type="EMBL" id="KAF7511021.1"/>
    </source>
</evidence>
<proteinExistence type="predicted"/>
<reference evidence="1" key="1">
    <citation type="submission" date="2020-02" db="EMBL/GenBank/DDBJ databases">
        <authorList>
            <person name="Palmer J.M."/>
        </authorList>
    </citation>
    <scope>NUCLEOTIDE SEQUENCE</scope>
    <source>
        <strain evidence="1">EPUS1.4</strain>
        <tissue evidence="1">Thallus</tissue>
    </source>
</reference>
<dbReference type="AlphaFoldDB" id="A0A8H7APW0"/>
<evidence type="ECO:0000313" key="2">
    <source>
        <dbReference type="Proteomes" id="UP000606974"/>
    </source>
</evidence>
<comment type="caution">
    <text evidence="1">The sequence shown here is derived from an EMBL/GenBank/DDBJ whole genome shotgun (WGS) entry which is preliminary data.</text>
</comment>
<accession>A0A8H7APW0</accession>
<protein>
    <submittedName>
        <fullName evidence="1">Uncharacterized protein</fullName>
    </submittedName>
</protein>
<keyword evidence="2" id="KW-1185">Reference proteome</keyword>